<organism evidence="1 2">
    <name type="scientific">Xenopus laevis</name>
    <name type="common">African clawed frog</name>
    <dbReference type="NCBI Taxonomy" id="8355"/>
    <lineage>
        <taxon>Eukaryota</taxon>
        <taxon>Metazoa</taxon>
        <taxon>Chordata</taxon>
        <taxon>Craniata</taxon>
        <taxon>Vertebrata</taxon>
        <taxon>Euteleostomi</taxon>
        <taxon>Amphibia</taxon>
        <taxon>Batrachia</taxon>
        <taxon>Anura</taxon>
        <taxon>Pipoidea</taxon>
        <taxon>Pipidae</taxon>
        <taxon>Xenopodinae</taxon>
        <taxon>Xenopus</taxon>
        <taxon>Xenopus</taxon>
    </lineage>
</organism>
<gene>
    <name evidence="1" type="ORF">XELAEV_18023931mg</name>
</gene>
<dbReference type="Proteomes" id="UP000694892">
    <property type="component" value="Chromosome 4L"/>
</dbReference>
<protein>
    <submittedName>
        <fullName evidence="1">Uncharacterized protein</fullName>
    </submittedName>
</protein>
<dbReference type="EMBL" id="CM004472">
    <property type="protein sequence ID" value="OCT85759.1"/>
    <property type="molecule type" value="Genomic_DNA"/>
</dbReference>
<reference evidence="2" key="1">
    <citation type="journal article" date="2016" name="Nature">
        <title>Genome evolution in the allotetraploid frog Xenopus laevis.</title>
        <authorList>
            <person name="Session A.M."/>
            <person name="Uno Y."/>
            <person name="Kwon T."/>
            <person name="Chapman J.A."/>
            <person name="Toyoda A."/>
            <person name="Takahashi S."/>
            <person name="Fukui A."/>
            <person name="Hikosaka A."/>
            <person name="Suzuki A."/>
            <person name="Kondo M."/>
            <person name="van Heeringen S.J."/>
            <person name="Quigley I."/>
            <person name="Heinz S."/>
            <person name="Ogino H."/>
            <person name="Ochi H."/>
            <person name="Hellsten U."/>
            <person name="Lyons J.B."/>
            <person name="Simakov O."/>
            <person name="Putnam N."/>
            <person name="Stites J."/>
            <person name="Kuroki Y."/>
            <person name="Tanaka T."/>
            <person name="Michiue T."/>
            <person name="Watanabe M."/>
            <person name="Bogdanovic O."/>
            <person name="Lister R."/>
            <person name="Georgiou G."/>
            <person name="Paranjpe S.S."/>
            <person name="van Kruijsbergen I."/>
            <person name="Shu S."/>
            <person name="Carlson J."/>
            <person name="Kinoshita T."/>
            <person name="Ohta Y."/>
            <person name="Mawaribuchi S."/>
            <person name="Jenkins J."/>
            <person name="Grimwood J."/>
            <person name="Schmutz J."/>
            <person name="Mitros T."/>
            <person name="Mozaffari S.V."/>
            <person name="Suzuki Y."/>
            <person name="Haramoto Y."/>
            <person name="Yamamoto T.S."/>
            <person name="Takagi C."/>
            <person name="Heald R."/>
            <person name="Miller K."/>
            <person name="Haudenschild C."/>
            <person name="Kitzman J."/>
            <person name="Nakayama T."/>
            <person name="Izutsu Y."/>
            <person name="Robert J."/>
            <person name="Fortriede J."/>
            <person name="Burns K."/>
            <person name="Lotay V."/>
            <person name="Karimi K."/>
            <person name="Yasuoka Y."/>
            <person name="Dichmann D.S."/>
            <person name="Flajnik M.F."/>
            <person name="Houston D.W."/>
            <person name="Shendure J."/>
            <person name="DuPasquier L."/>
            <person name="Vize P.D."/>
            <person name="Zorn A.M."/>
            <person name="Ito M."/>
            <person name="Marcotte E.M."/>
            <person name="Wallingford J.B."/>
            <person name="Ito Y."/>
            <person name="Asashima M."/>
            <person name="Ueno N."/>
            <person name="Matsuda Y."/>
            <person name="Veenstra G.J."/>
            <person name="Fujiyama A."/>
            <person name="Harland R.M."/>
            <person name="Taira M."/>
            <person name="Rokhsar D.S."/>
        </authorList>
    </citation>
    <scope>NUCLEOTIDE SEQUENCE [LARGE SCALE GENOMIC DNA]</scope>
    <source>
        <strain evidence="2">J</strain>
    </source>
</reference>
<proteinExistence type="predicted"/>
<evidence type="ECO:0000313" key="1">
    <source>
        <dbReference type="EMBL" id="OCT85759.1"/>
    </source>
</evidence>
<evidence type="ECO:0000313" key="2">
    <source>
        <dbReference type="Proteomes" id="UP000694892"/>
    </source>
</evidence>
<sequence>MMCYFSIVRNIWCLMDHNDYWQCFYLILTMLKTDYLFSMLFCMGRYNCIPEFLIIHICRAQGYSALRKIVIISPYA</sequence>
<dbReference type="AlphaFoldDB" id="A0A974HPL1"/>
<name>A0A974HPL1_XENLA</name>
<accession>A0A974HPL1</accession>